<feature type="domain" description="SF4 helicase" evidence="13">
    <location>
        <begin position="202"/>
        <end position="469"/>
    </location>
</feature>
<keyword evidence="5 12" id="KW-0378">Hydrolase</keyword>
<dbReference type="Gene3D" id="1.10.860.10">
    <property type="entry name" value="DNAb Helicase, Chain A"/>
    <property type="match status" value="1"/>
</dbReference>
<evidence type="ECO:0000256" key="5">
    <source>
        <dbReference type="ARBA" id="ARBA00022801"/>
    </source>
</evidence>
<evidence type="ECO:0000256" key="8">
    <source>
        <dbReference type="ARBA" id="ARBA00023125"/>
    </source>
</evidence>
<dbReference type="GO" id="GO:0016887">
    <property type="term" value="F:ATP hydrolysis activity"/>
    <property type="evidence" value="ECO:0007669"/>
    <property type="project" value="RHEA"/>
</dbReference>
<dbReference type="Pfam" id="PF00772">
    <property type="entry name" value="DnaB"/>
    <property type="match status" value="1"/>
</dbReference>
<evidence type="ECO:0000256" key="3">
    <source>
        <dbReference type="ARBA" id="ARBA00022705"/>
    </source>
</evidence>
<dbReference type="GeneID" id="1246150"/>
<dbReference type="InterPro" id="IPR007692">
    <property type="entry name" value="DNA_helicase_DnaB"/>
</dbReference>
<evidence type="ECO:0000256" key="9">
    <source>
        <dbReference type="ARBA" id="ARBA00023235"/>
    </source>
</evidence>
<name>A0A097KFR6_CHLMR</name>
<accession>A0A097KFR6</accession>
<keyword evidence="7 12" id="KW-0067">ATP-binding</keyword>
<keyword evidence="4 12" id="KW-0547">Nucleotide-binding</keyword>
<dbReference type="GO" id="GO:0003677">
    <property type="term" value="F:DNA binding"/>
    <property type="evidence" value="ECO:0007669"/>
    <property type="project" value="UniProtKB-UniRule"/>
</dbReference>
<keyword evidence="8 12" id="KW-0238">DNA-binding</keyword>
<evidence type="ECO:0000256" key="10">
    <source>
        <dbReference type="ARBA" id="ARBA00048954"/>
    </source>
</evidence>
<evidence type="ECO:0000256" key="1">
    <source>
        <dbReference type="ARBA" id="ARBA00008428"/>
    </source>
</evidence>
<evidence type="ECO:0000256" key="4">
    <source>
        <dbReference type="ARBA" id="ARBA00022741"/>
    </source>
</evidence>
<dbReference type="PANTHER" id="PTHR30153:SF2">
    <property type="entry name" value="REPLICATIVE DNA HELICASE"/>
    <property type="match status" value="1"/>
</dbReference>
<dbReference type="InterPro" id="IPR036185">
    <property type="entry name" value="DNA_heli_DnaB-like_N_sf"/>
</dbReference>
<dbReference type="NCBIfam" id="TIGR00665">
    <property type="entry name" value="DnaB"/>
    <property type="match status" value="1"/>
</dbReference>
<evidence type="ECO:0000313" key="14">
    <source>
        <dbReference type="EMBL" id="AJR10850.1"/>
    </source>
</evidence>
<dbReference type="InterPro" id="IPR007693">
    <property type="entry name" value="DNA_helicase_DnaB-like_N"/>
</dbReference>
<dbReference type="KEGG" id="cmm:NC80_03955"/>
<dbReference type="GO" id="GO:1990077">
    <property type="term" value="C:primosome complex"/>
    <property type="evidence" value="ECO:0007669"/>
    <property type="project" value="UniProtKB-UniRule"/>
</dbReference>
<reference evidence="14 15" key="1">
    <citation type="submission" date="2014-02" db="EMBL/GenBank/DDBJ databases">
        <authorList>
            <person name="Chen C."/>
            <person name="Conrad T.A."/>
            <person name="Zhou Z."/>
            <person name="Lai Z."/>
            <person name="Zhong G."/>
        </authorList>
    </citation>
    <scope>NUCLEOTIDE SEQUENCE [LARGE SCALE GENOMIC DNA]</scope>
    <source>
        <strain evidence="14 15">Nigg3-28</strain>
    </source>
</reference>
<dbReference type="Gene3D" id="3.40.50.300">
    <property type="entry name" value="P-loop containing nucleotide triphosphate hydrolases"/>
    <property type="match status" value="1"/>
</dbReference>
<dbReference type="EC" id="5.6.2.3" evidence="11 12"/>
<dbReference type="RefSeq" id="WP_010231543.1">
    <property type="nucleotide sequence ID" value="NZ_CP007217.1"/>
</dbReference>
<dbReference type="InterPro" id="IPR027417">
    <property type="entry name" value="P-loop_NTPase"/>
</dbReference>
<dbReference type="GO" id="GO:0005524">
    <property type="term" value="F:ATP binding"/>
    <property type="evidence" value="ECO:0007669"/>
    <property type="project" value="UniProtKB-UniRule"/>
</dbReference>
<comment type="similarity">
    <text evidence="1 12">Belongs to the helicase family. DnaB subfamily.</text>
</comment>
<dbReference type="PATRIC" id="fig|83560.10.peg.809"/>
<dbReference type="SUPFAM" id="SSF52540">
    <property type="entry name" value="P-loop containing nucleoside triphosphate hydrolases"/>
    <property type="match status" value="1"/>
</dbReference>
<keyword evidence="3 12" id="KW-0235">DNA replication</keyword>
<dbReference type="NCBIfam" id="NF004967">
    <property type="entry name" value="PRK06321.1"/>
    <property type="match status" value="1"/>
</dbReference>
<dbReference type="Pfam" id="PF03796">
    <property type="entry name" value="DnaB_C"/>
    <property type="match status" value="1"/>
</dbReference>
<proteinExistence type="inferred from homology"/>
<dbReference type="KEGG" id="cmx:DNC_03985"/>
<gene>
    <name evidence="14" type="ORF">BD36_04215</name>
</gene>
<evidence type="ECO:0000256" key="2">
    <source>
        <dbReference type="ARBA" id="ARBA00022515"/>
    </source>
</evidence>
<dbReference type="AlphaFoldDB" id="A0A097KFR6"/>
<evidence type="ECO:0000256" key="12">
    <source>
        <dbReference type="RuleBase" id="RU362085"/>
    </source>
</evidence>
<protein>
    <recommendedName>
        <fullName evidence="11 12">Replicative DNA helicase</fullName>
        <ecNumber evidence="11 12">5.6.2.3</ecNumber>
    </recommendedName>
</protein>
<dbReference type="CDD" id="cd00984">
    <property type="entry name" value="DnaB_C"/>
    <property type="match status" value="1"/>
</dbReference>
<dbReference type="EMBL" id="CP007217">
    <property type="protein sequence ID" value="AJR10850.1"/>
    <property type="molecule type" value="Genomic_DNA"/>
</dbReference>
<evidence type="ECO:0000256" key="7">
    <source>
        <dbReference type="ARBA" id="ARBA00022840"/>
    </source>
</evidence>
<evidence type="ECO:0000259" key="13">
    <source>
        <dbReference type="PROSITE" id="PS51199"/>
    </source>
</evidence>
<comment type="catalytic activity">
    <reaction evidence="10 12">
        <text>ATP + H2O = ADP + phosphate + H(+)</text>
        <dbReference type="Rhea" id="RHEA:13065"/>
        <dbReference type="ChEBI" id="CHEBI:15377"/>
        <dbReference type="ChEBI" id="CHEBI:15378"/>
        <dbReference type="ChEBI" id="CHEBI:30616"/>
        <dbReference type="ChEBI" id="CHEBI:43474"/>
        <dbReference type="ChEBI" id="CHEBI:456216"/>
        <dbReference type="EC" id="5.6.2.3"/>
    </reaction>
</comment>
<organism evidence="14 15">
    <name type="scientific">Chlamydia muridarum</name>
    <dbReference type="NCBI Taxonomy" id="83560"/>
    <lineage>
        <taxon>Bacteria</taxon>
        <taxon>Pseudomonadati</taxon>
        <taxon>Chlamydiota</taxon>
        <taxon>Chlamydiia</taxon>
        <taxon>Chlamydiales</taxon>
        <taxon>Chlamydiaceae</taxon>
        <taxon>Chlamydia/Chlamydophila group</taxon>
        <taxon>Chlamydia</taxon>
    </lineage>
</organism>
<dbReference type="KEGG" id="cmg:NC81_03975"/>
<dbReference type="InterPro" id="IPR007694">
    <property type="entry name" value="DNA_helicase_DnaB-like_C"/>
</dbReference>
<dbReference type="STRING" id="83560.NC80_03955"/>
<keyword evidence="6 12" id="KW-0347">Helicase</keyword>
<sequence length="472" mass="53534">MATQTKKPHSPQLLSLPNSKESEMIVLGCMLTNVNHLNLAANLLQEEDFYFLEHRIIFRVLQDAFKSDRPMDPHLTGEELKRRDQLNVIGGASYLITLSEFAGTSAYIEEYADIIRSKSILRKMIQAAKDIEKKAAEEPRDVTTALDDAQNLLFRISQTTNFAPYVLVSDKLKGLSSTKDKSFLLALQERQEAFQASSHDARIPTLSGFPTHFLDLDRMLNGFSPSNLIILAARPAMGKTALALNIVENFCFESRLPVGIFSLEMTVDQLIHRIICSRSEVEAKKISVGDISGRDFQRVVSVVREMEEHTLLIDDYPGLKITDLRARARRMKESYDIQFLVIDYLQLISSSGNLRNSDSRNQEISEISRMLKNLARELNIPILCLSQLSRKVEDRANHRPLMSDLRESGSIEQDADQIMFLLRREYYDPNDKPGTAELIVAKNRHGSIGSVQLVFEKDFARFRNYAGCEFPG</sequence>
<dbReference type="PANTHER" id="PTHR30153">
    <property type="entry name" value="REPLICATIVE DNA HELICASE DNAB"/>
    <property type="match status" value="1"/>
</dbReference>
<keyword evidence="2 12" id="KW-0639">Primosome</keyword>
<dbReference type="InterPro" id="IPR016136">
    <property type="entry name" value="DNA_helicase_N/primase_C"/>
</dbReference>
<evidence type="ECO:0000313" key="15">
    <source>
        <dbReference type="Proteomes" id="UP000260363"/>
    </source>
</evidence>
<evidence type="ECO:0000256" key="6">
    <source>
        <dbReference type="ARBA" id="ARBA00022806"/>
    </source>
</evidence>
<dbReference type="OMA" id="WENLAKC"/>
<dbReference type="GO" id="GO:0005829">
    <property type="term" value="C:cytosol"/>
    <property type="evidence" value="ECO:0007669"/>
    <property type="project" value="TreeGrafter"/>
</dbReference>
<dbReference type="SUPFAM" id="SSF48024">
    <property type="entry name" value="N-terminal domain of DnaB helicase"/>
    <property type="match status" value="1"/>
</dbReference>
<dbReference type="Proteomes" id="UP000260363">
    <property type="component" value="Chromosome"/>
</dbReference>
<dbReference type="GO" id="GO:0043139">
    <property type="term" value="F:5'-3' DNA helicase activity"/>
    <property type="evidence" value="ECO:0007669"/>
    <property type="project" value="UniProtKB-EC"/>
</dbReference>
<comment type="function">
    <text evidence="12">The main replicative DNA helicase, it participates in initiation and elongation during chromosome replication. Travels ahead of the DNA replisome, separating dsDNA into templates for DNA synthesis. A processive ATP-dependent 5'-3' DNA helicase it has DNA-dependent ATPase activity.</text>
</comment>
<dbReference type="PROSITE" id="PS51199">
    <property type="entry name" value="SF4_HELICASE"/>
    <property type="match status" value="1"/>
</dbReference>
<keyword evidence="9" id="KW-0413">Isomerase</keyword>
<evidence type="ECO:0000256" key="11">
    <source>
        <dbReference type="NCBIfam" id="TIGR00665"/>
    </source>
</evidence>
<dbReference type="GO" id="GO:0006269">
    <property type="term" value="P:DNA replication, synthesis of primer"/>
    <property type="evidence" value="ECO:0007669"/>
    <property type="project" value="UniProtKB-UniRule"/>
</dbReference>